<comment type="caution">
    <text evidence="1">The sequence shown here is derived from an EMBL/GenBank/DDBJ whole genome shotgun (WGS) entry which is preliminary data.</text>
</comment>
<keyword evidence="2" id="KW-1185">Reference proteome</keyword>
<dbReference type="GO" id="GO:0006508">
    <property type="term" value="P:proteolysis"/>
    <property type="evidence" value="ECO:0007669"/>
    <property type="project" value="UniProtKB-KW"/>
</dbReference>
<dbReference type="RefSeq" id="WP_371434903.1">
    <property type="nucleotide sequence ID" value="NZ_JBHSRS010000084.1"/>
</dbReference>
<keyword evidence="1" id="KW-0378">Hydrolase</keyword>
<dbReference type="InterPro" id="IPR023562">
    <property type="entry name" value="ClpP/TepA"/>
</dbReference>
<keyword evidence="1" id="KW-0645">Protease</keyword>
<dbReference type="InterPro" id="IPR029045">
    <property type="entry name" value="ClpP/crotonase-like_dom_sf"/>
</dbReference>
<organism evidence="1 2">
    <name type="scientific">Polaromonas aquatica</name>
    <dbReference type="NCBI Taxonomy" id="332657"/>
    <lineage>
        <taxon>Bacteria</taxon>
        <taxon>Pseudomonadati</taxon>
        <taxon>Pseudomonadota</taxon>
        <taxon>Betaproteobacteria</taxon>
        <taxon>Burkholderiales</taxon>
        <taxon>Comamonadaceae</taxon>
        <taxon>Polaromonas</taxon>
    </lineage>
</organism>
<dbReference type="Gene3D" id="3.90.226.10">
    <property type="entry name" value="2-enoyl-CoA Hydratase, Chain A, domain 1"/>
    <property type="match status" value="1"/>
</dbReference>
<dbReference type="Pfam" id="PF00574">
    <property type="entry name" value="CLP_protease"/>
    <property type="match status" value="1"/>
</dbReference>
<dbReference type="SUPFAM" id="SSF52096">
    <property type="entry name" value="ClpP/crotonase"/>
    <property type="match status" value="1"/>
</dbReference>
<name>A0ABW1U6Q1_9BURK</name>
<sequence length="186" mass="20590">MSSSIKLPSLSPDIRLFGNVGETMLSEFFRQQSEVQPGKSIVMELSTSGGDADVGRRIAQEVRMWRDCGLEIFFLGKTYVFSAGVTIMSAFPKTHRFLTADCELLIHERKMKKQLNLEGALRGCMSTVNDVLAEIESGQRLEHEGFAQLAQGSTLSAQDIQKHVYTKDWYLTANDALQLGLVGGVI</sequence>
<reference evidence="2" key="1">
    <citation type="journal article" date="2019" name="Int. J. Syst. Evol. Microbiol.">
        <title>The Global Catalogue of Microorganisms (GCM) 10K type strain sequencing project: providing services to taxonomists for standard genome sequencing and annotation.</title>
        <authorList>
            <consortium name="The Broad Institute Genomics Platform"/>
            <consortium name="The Broad Institute Genome Sequencing Center for Infectious Disease"/>
            <person name="Wu L."/>
            <person name="Ma J."/>
        </authorList>
    </citation>
    <scope>NUCLEOTIDE SEQUENCE [LARGE SCALE GENOMIC DNA]</scope>
    <source>
        <strain evidence="2">CCUG 39402</strain>
    </source>
</reference>
<evidence type="ECO:0000313" key="1">
    <source>
        <dbReference type="EMBL" id="MFC6284825.1"/>
    </source>
</evidence>
<evidence type="ECO:0000313" key="2">
    <source>
        <dbReference type="Proteomes" id="UP001596270"/>
    </source>
</evidence>
<dbReference type="EMBL" id="JBHSRS010000084">
    <property type="protein sequence ID" value="MFC6284825.1"/>
    <property type="molecule type" value="Genomic_DNA"/>
</dbReference>
<protein>
    <submittedName>
        <fullName evidence="1">ATP-dependent Clp protease proteolytic subunit</fullName>
    </submittedName>
</protein>
<gene>
    <name evidence="1" type="ORF">ACFQND_26665</name>
</gene>
<dbReference type="Proteomes" id="UP001596270">
    <property type="component" value="Unassembled WGS sequence"/>
</dbReference>
<dbReference type="GO" id="GO:0008233">
    <property type="term" value="F:peptidase activity"/>
    <property type="evidence" value="ECO:0007669"/>
    <property type="project" value="UniProtKB-KW"/>
</dbReference>
<accession>A0ABW1U6Q1</accession>
<proteinExistence type="predicted"/>